<name>A0A5D2JXY2_GOSTO</name>
<evidence type="ECO:0000313" key="2">
    <source>
        <dbReference type="Proteomes" id="UP000322667"/>
    </source>
</evidence>
<gene>
    <name evidence="1" type="ORF">ES332_D08G239400v1</name>
</gene>
<accession>A0A5D2JXY2</accession>
<keyword evidence="2" id="KW-1185">Reference proteome</keyword>
<dbReference type="Proteomes" id="UP000322667">
    <property type="component" value="Chromosome D08"/>
</dbReference>
<sequence length="35" mass="4207">MFHQWAPNIYVLQFSCSECTGLEKKNWLEKELMTT</sequence>
<dbReference type="EMBL" id="CM017630">
    <property type="protein sequence ID" value="TYH59698.1"/>
    <property type="molecule type" value="Genomic_DNA"/>
</dbReference>
<protein>
    <submittedName>
        <fullName evidence="1">Uncharacterized protein</fullName>
    </submittedName>
</protein>
<evidence type="ECO:0000313" key="1">
    <source>
        <dbReference type="EMBL" id="TYH59698.1"/>
    </source>
</evidence>
<proteinExistence type="predicted"/>
<dbReference type="AlphaFoldDB" id="A0A5D2JXY2"/>
<organism evidence="1 2">
    <name type="scientific">Gossypium tomentosum</name>
    <name type="common">Hawaiian cotton</name>
    <name type="synonym">Gossypium sandvicense</name>
    <dbReference type="NCBI Taxonomy" id="34277"/>
    <lineage>
        <taxon>Eukaryota</taxon>
        <taxon>Viridiplantae</taxon>
        <taxon>Streptophyta</taxon>
        <taxon>Embryophyta</taxon>
        <taxon>Tracheophyta</taxon>
        <taxon>Spermatophyta</taxon>
        <taxon>Magnoliopsida</taxon>
        <taxon>eudicotyledons</taxon>
        <taxon>Gunneridae</taxon>
        <taxon>Pentapetalae</taxon>
        <taxon>rosids</taxon>
        <taxon>malvids</taxon>
        <taxon>Malvales</taxon>
        <taxon>Malvaceae</taxon>
        <taxon>Malvoideae</taxon>
        <taxon>Gossypium</taxon>
    </lineage>
</organism>
<reference evidence="1 2" key="1">
    <citation type="submission" date="2019-07" db="EMBL/GenBank/DDBJ databases">
        <title>WGS assembly of Gossypium tomentosum.</title>
        <authorList>
            <person name="Chen Z.J."/>
            <person name="Sreedasyam A."/>
            <person name="Ando A."/>
            <person name="Song Q."/>
            <person name="De L."/>
            <person name="Hulse-Kemp A."/>
            <person name="Ding M."/>
            <person name="Ye W."/>
            <person name="Kirkbride R."/>
            <person name="Jenkins J."/>
            <person name="Plott C."/>
            <person name="Lovell J."/>
            <person name="Lin Y.-M."/>
            <person name="Vaughn R."/>
            <person name="Liu B."/>
            <person name="Li W."/>
            <person name="Simpson S."/>
            <person name="Scheffler B."/>
            <person name="Saski C."/>
            <person name="Grover C."/>
            <person name="Hu G."/>
            <person name="Conover J."/>
            <person name="Carlson J."/>
            <person name="Shu S."/>
            <person name="Boston L."/>
            <person name="Williams M."/>
            <person name="Peterson D."/>
            <person name="Mcgee K."/>
            <person name="Jones D."/>
            <person name="Wendel J."/>
            <person name="Stelly D."/>
            <person name="Grimwood J."/>
            <person name="Schmutz J."/>
        </authorList>
    </citation>
    <scope>NUCLEOTIDE SEQUENCE [LARGE SCALE GENOMIC DNA]</scope>
    <source>
        <strain evidence="1">7179.01</strain>
    </source>
</reference>